<sequence length="499" mass="53496">MRERPTIKASMIIRQFLASTVNAPADRRAQAAAALARAYLYGTLDEEAAWEAKTALLTLLDDPAPVVRRALAEACADSARTPRPLVVALSCDSFEVAEPILARSPVLTEADLVEAAALGEELARHVIARRHHLTPAVSGALAEIADLDTLVALAGNPTARMTGGRVLRMIERFGHEASLREALLARHDLPPEARHAIALALTRALSRFALDRGWIGEARCERMNREIAERATLDVCADSGAAATARLVRYLRATRQLNAGLILRAILSGQIEFACNAFADLSGLDHASVSRAMRDPRSYAALHRKSGLPDALLPAVQAVLAAWWETGRRMPAGTARGPALSRRMIAQTLAVCEASDSPEIRTVIALLTRFDTEAARDEAREAARAILAEATAREAAERQRLADDAAWREALAAQRDTAPDLETTAPTAADARRTDPVGAILDVLPGQILDWFRAERGKPAAPAVPETVLADLDVALMAEFRASRGRPGKSADADVAIAA</sequence>
<accession>A0ABU0I4C3</accession>
<dbReference type="RefSeq" id="WP_238202051.1">
    <property type="nucleotide sequence ID" value="NZ_BPQE01000008.1"/>
</dbReference>
<organism evidence="1 2">
    <name type="scientific">Methylobacterium aerolatum</name>
    <dbReference type="NCBI Taxonomy" id="418708"/>
    <lineage>
        <taxon>Bacteria</taxon>
        <taxon>Pseudomonadati</taxon>
        <taxon>Pseudomonadota</taxon>
        <taxon>Alphaproteobacteria</taxon>
        <taxon>Hyphomicrobiales</taxon>
        <taxon>Methylobacteriaceae</taxon>
        <taxon>Methylobacterium</taxon>
    </lineage>
</organism>
<dbReference type="Proteomes" id="UP001231124">
    <property type="component" value="Unassembled WGS sequence"/>
</dbReference>
<gene>
    <name evidence="1" type="ORF">QO012_003385</name>
</gene>
<name>A0ABU0I4C3_9HYPH</name>
<dbReference type="Pfam" id="PF10098">
    <property type="entry name" value="DUF2336"/>
    <property type="match status" value="1"/>
</dbReference>
<keyword evidence="2" id="KW-1185">Reference proteome</keyword>
<dbReference type="EMBL" id="JAUSVP010000011">
    <property type="protein sequence ID" value="MDQ0448873.1"/>
    <property type="molecule type" value="Genomic_DNA"/>
</dbReference>
<comment type="caution">
    <text evidence="1">The sequence shown here is derived from an EMBL/GenBank/DDBJ whole genome shotgun (WGS) entry which is preliminary data.</text>
</comment>
<reference evidence="1 2" key="1">
    <citation type="submission" date="2023-07" db="EMBL/GenBank/DDBJ databases">
        <title>Genomic Encyclopedia of Type Strains, Phase IV (KMG-IV): sequencing the most valuable type-strain genomes for metagenomic binning, comparative biology and taxonomic classification.</title>
        <authorList>
            <person name="Goeker M."/>
        </authorList>
    </citation>
    <scope>NUCLEOTIDE SEQUENCE [LARGE SCALE GENOMIC DNA]</scope>
    <source>
        <strain evidence="1 2">DSM 19013</strain>
    </source>
</reference>
<proteinExistence type="predicted"/>
<dbReference type="InterPro" id="IPR019285">
    <property type="entry name" value="DUF2336"/>
</dbReference>
<evidence type="ECO:0000313" key="1">
    <source>
        <dbReference type="EMBL" id="MDQ0448873.1"/>
    </source>
</evidence>
<protein>
    <submittedName>
        <fullName evidence="1">Uncharacterized protein (DUF2336 family)</fullName>
    </submittedName>
</protein>
<evidence type="ECO:0000313" key="2">
    <source>
        <dbReference type="Proteomes" id="UP001231124"/>
    </source>
</evidence>